<feature type="domain" description="Thioredoxin" evidence="2">
    <location>
        <begin position="109"/>
        <end position="255"/>
    </location>
</feature>
<protein>
    <recommendedName>
        <fullName evidence="2">Thioredoxin domain-containing protein</fullName>
    </recommendedName>
</protein>
<dbReference type="Pfam" id="PF00085">
    <property type="entry name" value="Thioredoxin"/>
    <property type="match status" value="1"/>
</dbReference>
<dbReference type="InterPro" id="IPR013766">
    <property type="entry name" value="Thioredoxin_domain"/>
</dbReference>
<proteinExistence type="predicted"/>
<organism evidence="3">
    <name type="scientific">Heterosigma akashiwo</name>
    <name type="common">Chromophytic alga</name>
    <name type="synonym">Heterosigma carterae</name>
    <dbReference type="NCBI Taxonomy" id="2829"/>
    <lineage>
        <taxon>Eukaryota</taxon>
        <taxon>Sar</taxon>
        <taxon>Stramenopiles</taxon>
        <taxon>Ochrophyta</taxon>
        <taxon>Raphidophyceae</taxon>
        <taxon>Chattonellales</taxon>
        <taxon>Chattonellaceae</taxon>
        <taxon>Heterosigma</taxon>
    </lineage>
</organism>
<dbReference type="GO" id="GO:0015035">
    <property type="term" value="F:protein-disulfide reductase activity"/>
    <property type="evidence" value="ECO:0007669"/>
    <property type="project" value="TreeGrafter"/>
</dbReference>
<feature type="transmembrane region" description="Helical" evidence="1">
    <location>
        <begin position="12"/>
        <end position="30"/>
    </location>
</feature>
<name>A0A6V1S3B1_HETAK</name>
<dbReference type="Gene3D" id="3.40.30.10">
    <property type="entry name" value="Glutaredoxin"/>
    <property type="match status" value="1"/>
</dbReference>
<dbReference type="PANTHER" id="PTHR45663:SF11">
    <property type="entry name" value="GEO12009P1"/>
    <property type="match status" value="1"/>
</dbReference>
<evidence type="ECO:0000256" key="1">
    <source>
        <dbReference type="SAM" id="Phobius"/>
    </source>
</evidence>
<evidence type="ECO:0000313" key="4">
    <source>
        <dbReference type="EMBL" id="CAE0636229.1"/>
    </source>
</evidence>
<gene>
    <name evidence="3" type="ORF">HAKA00212_LOCUS14988</name>
    <name evidence="4" type="ORF">HAKA00212_LOCUS14989</name>
</gene>
<reference evidence="3" key="1">
    <citation type="submission" date="2021-01" db="EMBL/GenBank/DDBJ databases">
        <authorList>
            <person name="Corre E."/>
            <person name="Pelletier E."/>
            <person name="Niang G."/>
            <person name="Scheremetjew M."/>
            <person name="Finn R."/>
            <person name="Kale V."/>
            <person name="Holt S."/>
            <person name="Cochrane G."/>
            <person name="Meng A."/>
            <person name="Brown T."/>
            <person name="Cohen L."/>
        </authorList>
    </citation>
    <scope>NUCLEOTIDE SEQUENCE</scope>
    <source>
        <strain evidence="3">CCMP3107</strain>
    </source>
</reference>
<dbReference type="PROSITE" id="PS51352">
    <property type="entry name" value="THIOREDOXIN_2"/>
    <property type="match status" value="1"/>
</dbReference>
<feature type="transmembrane region" description="Helical" evidence="1">
    <location>
        <begin position="51"/>
        <end position="67"/>
    </location>
</feature>
<keyword evidence="1" id="KW-0812">Transmembrane</keyword>
<keyword evidence="1" id="KW-0472">Membrane</keyword>
<accession>A0A6V1S3B1</accession>
<feature type="transmembrane region" description="Helical" evidence="1">
    <location>
        <begin position="87"/>
        <end position="110"/>
    </location>
</feature>
<dbReference type="EMBL" id="HBIU01032462">
    <property type="protein sequence ID" value="CAE0636228.1"/>
    <property type="molecule type" value="Transcribed_RNA"/>
</dbReference>
<keyword evidence="1" id="KW-1133">Transmembrane helix</keyword>
<evidence type="ECO:0000259" key="2">
    <source>
        <dbReference type="PROSITE" id="PS51352"/>
    </source>
</evidence>
<evidence type="ECO:0000313" key="3">
    <source>
        <dbReference type="EMBL" id="CAE0636228.1"/>
    </source>
</evidence>
<dbReference type="AlphaFoldDB" id="A0A6V1S3B1"/>
<dbReference type="InterPro" id="IPR036249">
    <property type="entry name" value="Thioredoxin-like_sf"/>
</dbReference>
<sequence length="275" mass="31369">MARLAQRFLHPYYLTNFLLLLIYPLVRFTYGIPDSLRDTRTMLGFTKEVEMILLAFVALIVKFARAATLDQYLDKVFLFGKMANGALLFYINRPFATGYLVIAFVTLAVLNPPKILNLSIESMGMGTFQEVVKNCRDPRRAALVMFHCDWCKDCTLTEPIFSRIADRFRGGGGGGGPYRFAKVDLVRFPELADEYAVDVSGTSKQLPTFILFYKGEEVKRMPTFKSDGQVVKTGFDVKGMMKWFELDKDFTQTSYYLQRSKKRTGKTSFGKNKDS</sequence>
<dbReference type="PANTHER" id="PTHR45663">
    <property type="entry name" value="GEO12009P1"/>
    <property type="match status" value="1"/>
</dbReference>
<dbReference type="EMBL" id="HBIU01032463">
    <property type="protein sequence ID" value="CAE0636229.1"/>
    <property type="molecule type" value="Transcribed_RNA"/>
</dbReference>
<dbReference type="GO" id="GO:0005737">
    <property type="term" value="C:cytoplasm"/>
    <property type="evidence" value="ECO:0007669"/>
    <property type="project" value="TreeGrafter"/>
</dbReference>
<dbReference type="SUPFAM" id="SSF52833">
    <property type="entry name" value="Thioredoxin-like"/>
    <property type="match status" value="1"/>
</dbReference>